<feature type="domain" description="Ig-like" evidence="1">
    <location>
        <begin position="456"/>
        <end position="540"/>
    </location>
</feature>
<reference evidence="2" key="1">
    <citation type="submission" date="2019-08" db="EMBL/GenBank/DDBJ databases">
        <authorList>
            <person name="Kucharzyk K."/>
            <person name="Murdoch R.W."/>
            <person name="Higgins S."/>
            <person name="Loffler F."/>
        </authorList>
    </citation>
    <scope>NUCLEOTIDE SEQUENCE</scope>
</reference>
<evidence type="ECO:0000259" key="1">
    <source>
        <dbReference type="Pfam" id="PF19081"/>
    </source>
</evidence>
<protein>
    <recommendedName>
        <fullName evidence="1">Ig-like domain-containing protein</fullName>
    </recommendedName>
</protein>
<evidence type="ECO:0000313" key="2">
    <source>
        <dbReference type="EMBL" id="MPM31674.1"/>
    </source>
</evidence>
<feature type="domain" description="Ig-like" evidence="1">
    <location>
        <begin position="294"/>
        <end position="374"/>
    </location>
</feature>
<accession>A0A644Z0E8</accession>
<dbReference type="InterPro" id="IPR044023">
    <property type="entry name" value="Ig_7"/>
</dbReference>
<comment type="caution">
    <text evidence="2">The sequence shown here is derived from an EMBL/GenBank/DDBJ whole genome shotgun (WGS) entry which is preliminary data.</text>
</comment>
<dbReference type="EMBL" id="VSSQ01006142">
    <property type="protein sequence ID" value="MPM31674.1"/>
    <property type="molecule type" value="Genomic_DNA"/>
</dbReference>
<proteinExistence type="predicted"/>
<name>A0A644Z0E8_9ZZZZ</name>
<sequence>MAQPFYNLYINKSTGSIQPGIYAGNATGNLTVNNDFTVNNGTWNVNGSKNLTVKGNFLVNSSGGGVFTASTGNVYLTGGTQQILTPGTSTLYNLQIMNSGAGVILGSNTTITNTLQLVTGMVKTLNGSNFYELYLSNNSPSALLAGYSSANFIQGKFRRALTSGAGTYDFPIGPVHTVSAVYRPVTLNQTSSGSATDMLMYEDTITATNYKANWWLYMQPSGGNPTGSITNTYDLVTDFPAGTIECSMSLIRGSVPPPAAWVSPLATTTGAASGSITTTCPGVYSPFAYIIGEPVLTTNAATICSGNTASLSTSWSGGSGTIRWYDAASGGTLLYSGTNYTTPALTANATYYATLANAFTGCETHRTPLTVTVNAIPTTSVIASTGICDGNSIAIGGASVAGNAYSWTSNPVGFTSSSSDPTVTPSATTTYNLTQTISATGCTNSAQVTISIDPLPVAPTSALVDQNNFCSAAVDSITLSATGGSGTTLNWYTGSCQSGTPLTGNNLTIAAPASSETFYAAWENGCGVSICQSVTITVLPSPVANAGNDVAVCNGDQASLSGSGGANYYWSNGQTNATFSYTPTQTDTLVLTVAAANGCTDDDTVIVTVNELPVPVVTPDTSICPGGQVNLTAAGGSVYNWSSGESTASINVEPAATTQYSVTVSDANGCSAQTSTQVTVLTPIDFTVTTNPSGTIITGQLTTFTVLPDSLLQYSFYVNGGLAQSSAGNTWTTNDLMPGDVVTVSVETGVCPADDKDLSPNVIEIYNSFTPNFDGMNDVFLPGIDLTIINRWGQELYHGFDGWDGSFGDETVSQGTYFFIVKLTDEDGNENEVKGSVTLIR</sequence>
<gene>
    <name evidence="2" type="ORF">SDC9_78231</name>
</gene>
<dbReference type="AlphaFoldDB" id="A0A644Z0E8"/>
<dbReference type="Pfam" id="PF19081">
    <property type="entry name" value="Ig_7"/>
    <property type="match status" value="2"/>
</dbReference>
<organism evidence="2">
    <name type="scientific">bioreactor metagenome</name>
    <dbReference type="NCBI Taxonomy" id="1076179"/>
    <lineage>
        <taxon>unclassified sequences</taxon>
        <taxon>metagenomes</taxon>
        <taxon>ecological metagenomes</taxon>
    </lineage>
</organism>
<dbReference type="Pfam" id="PF13585">
    <property type="entry name" value="CHU_C"/>
    <property type="match status" value="1"/>
</dbReference>